<evidence type="ECO:0000256" key="4">
    <source>
        <dbReference type="ARBA" id="ARBA00022723"/>
    </source>
</evidence>
<comment type="catalytic activity">
    <reaction evidence="10 11">
        <text>L-seryl-[protein] + ATP = O-phospho-L-seryl-[protein] + ADP + H(+)</text>
        <dbReference type="Rhea" id="RHEA:17989"/>
        <dbReference type="Rhea" id="RHEA-COMP:9863"/>
        <dbReference type="Rhea" id="RHEA-COMP:11604"/>
        <dbReference type="ChEBI" id="CHEBI:15378"/>
        <dbReference type="ChEBI" id="CHEBI:29999"/>
        <dbReference type="ChEBI" id="CHEBI:30616"/>
        <dbReference type="ChEBI" id="CHEBI:83421"/>
        <dbReference type="ChEBI" id="CHEBI:456216"/>
        <dbReference type="EC" id="2.7.11.1"/>
    </reaction>
</comment>
<keyword evidence="7" id="KW-0067">ATP-binding</keyword>
<evidence type="ECO:0000313" key="15">
    <source>
        <dbReference type="RefSeq" id="XP_055871768.1"/>
    </source>
</evidence>
<evidence type="ECO:0000256" key="5">
    <source>
        <dbReference type="ARBA" id="ARBA00022741"/>
    </source>
</evidence>
<dbReference type="Gene3D" id="3.30.200.20">
    <property type="entry name" value="Phosphorylase Kinase, domain 1"/>
    <property type="match status" value="1"/>
</dbReference>
<dbReference type="GO" id="GO:0046872">
    <property type="term" value="F:metal ion binding"/>
    <property type="evidence" value="ECO:0007669"/>
    <property type="project" value="UniProtKB-UniRule"/>
</dbReference>
<name>A0A9W2Z9T3_BIOGL</name>
<reference evidence="15 16" key="1">
    <citation type="submission" date="2025-04" db="UniProtKB">
        <authorList>
            <consortium name="RefSeq"/>
        </authorList>
    </citation>
    <scope>IDENTIFICATION</scope>
</reference>
<dbReference type="Proteomes" id="UP001165740">
    <property type="component" value="Chromosome 17"/>
</dbReference>
<evidence type="ECO:0000256" key="3">
    <source>
        <dbReference type="ARBA" id="ARBA00022679"/>
    </source>
</evidence>
<feature type="compositionally biased region" description="Acidic residues" evidence="12">
    <location>
        <begin position="152"/>
        <end position="163"/>
    </location>
</feature>
<dbReference type="OrthoDB" id="205248at2759"/>
<dbReference type="OMA" id="SKCPWGA"/>
<dbReference type="FunFam" id="1.10.510.10:FF:000254">
    <property type="entry name" value="Serine/threonine-protein kinase RIO3"/>
    <property type="match status" value="1"/>
</dbReference>
<evidence type="ECO:0000256" key="7">
    <source>
        <dbReference type="ARBA" id="ARBA00022840"/>
    </source>
</evidence>
<keyword evidence="6 11" id="KW-0418">Kinase</keyword>
<dbReference type="Pfam" id="PF01163">
    <property type="entry name" value="RIO1"/>
    <property type="match status" value="1"/>
</dbReference>
<dbReference type="InterPro" id="IPR000687">
    <property type="entry name" value="RIO_kinase"/>
</dbReference>
<dbReference type="PROSITE" id="PS01245">
    <property type="entry name" value="RIO1"/>
    <property type="match status" value="1"/>
</dbReference>
<evidence type="ECO:0000256" key="11">
    <source>
        <dbReference type="PIRNR" id="PIRNR038146"/>
    </source>
</evidence>
<feature type="domain" description="RIO kinase" evidence="13">
    <location>
        <begin position="250"/>
        <end position="493"/>
    </location>
</feature>
<sequence>MKTTQVSQVQEINIAPKSPWGKLASTPVPCSLEDVMSEQLALEIDTKQLNEAIIAEQLMFGNAANTTNSENLASNVAPVLTDEELAAKLAAEEIGENPNDELIARYLQMEFDKEYDAMIDKVEKKHNGSSKVSLSFENYKMKHQRQEKSNVEEEEDDYDEEFPEFPAPTNWESPKPSIGGKGYAGQGRNIVTKHDSELCGRRNAERLMDFPPEFECGDGEGMDMRLPNHVYNKLKTLSVVENKKGQRVHEKKDHSTAMKAVDERTRLLMYKMVNSGYLASIDGITSEGKEAMVFKSSGGMKDDEELPKHIILKVFKTTMNEFRTRAKYVHGDHRLSKDIYKKQNPRKIIKLWAEKEYLNLKRMRRQNIPCPTPLSLKKHVLAMTCIGGEIPAPKLKEVKLNSEELQSAYDQTLQLVKDLYHKCGLVHADLSEYNLLWHEGQVWALDVSQSVEKENPNSHDFLLRDCHNVCDFFKQSGVPDVKSAEDLFMEITSYSLQGTGKEFAAQVEKYNKAEYAEYPFDYYFDQAEELRKEAEFDDADESSSESDTEEPNEIPAAANENTSFDMSTTQSHSPESLCSVDGS</sequence>
<evidence type="ECO:0000256" key="6">
    <source>
        <dbReference type="ARBA" id="ARBA00022777"/>
    </source>
</evidence>
<dbReference type="InterPro" id="IPR051272">
    <property type="entry name" value="RIO-type_Ser/Thr_kinase"/>
</dbReference>
<dbReference type="EC" id="2.7.11.1" evidence="11"/>
<dbReference type="PIRSF" id="PIRSF038146">
    <property type="entry name" value="Ser/Thr_PK_RIO3"/>
    <property type="match status" value="1"/>
</dbReference>
<keyword evidence="14" id="KW-1185">Reference proteome</keyword>
<keyword evidence="5 11" id="KW-0547">Nucleotide-binding</keyword>
<accession>A0A9W2Z9T3</accession>
<feature type="region of interest" description="Disordered" evidence="12">
    <location>
        <begin position="533"/>
        <end position="583"/>
    </location>
</feature>
<evidence type="ECO:0000313" key="14">
    <source>
        <dbReference type="Proteomes" id="UP001165740"/>
    </source>
</evidence>
<dbReference type="SMART" id="SM00090">
    <property type="entry name" value="RIO"/>
    <property type="match status" value="1"/>
</dbReference>
<dbReference type="AlphaFoldDB" id="A0A9W2Z9T3"/>
<comment type="catalytic activity">
    <reaction evidence="9 11">
        <text>L-threonyl-[protein] + ATP = O-phospho-L-threonyl-[protein] + ADP + H(+)</text>
        <dbReference type="Rhea" id="RHEA:46608"/>
        <dbReference type="Rhea" id="RHEA-COMP:11060"/>
        <dbReference type="Rhea" id="RHEA-COMP:11605"/>
        <dbReference type="ChEBI" id="CHEBI:15378"/>
        <dbReference type="ChEBI" id="CHEBI:30013"/>
        <dbReference type="ChEBI" id="CHEBI:30616"/>
        <dbReference type="ChEBI" id="CHEBI:61977"/>
        <dbReference type="ChEBI" id="CHEBI:456216"/>
        <dbReference type="EC" id="2.7.11.1"/>
    </reaction>
</comment>
<gene>
    <name evidence="15 16" type="primary">LOC106059712</name>
</gene>
<keyword evidence="3 11" id="KW-0808">Transferase</keyword>
<dbReference type="InterPro" id="IPR018934">
    <property type="entry name" value="RIO_dom"/>
</dbReference>
<comment type="similarity">
    <text evidence="1 11">Belongs to the protein kinase superfamily. RIO-type Ser/Thr kinase family.</text>
</comment>
<feature type="region of interest" description="Disordered" evidence="12">
    <location>
        <begin position="143"/>
        <end position="176"/>
    </location>
</feature>
<evidence type="ECO:0000313" key="16">
    <source>
        <dbReference type="RefSeq" id="XP_055871769.1"/>
    </source>
</evidence>
<evidence type="ECO:0000259" key="13">
    <source>
        <dbReference type="SMART" id="SM00090"/>
    </source>
</evidence>
<evidence type="ECO:0000256" key="8">
    <source>
        <dbReference type="ARBA" id="ARBA00022842"/>
    </source>
</evidence>
<dbReference type="GeneID" id="106059712"/>
<dbReference type="PANTHER" id="PTHR45723">
    <property type="entry name" value="SERINE/THREONINE-PROTEIN KINASE RIO1"/>
    <property type="match status" value="1"/>
</dbReference>
<dbReference type="Gene3D" id="1.10.510.10">
    <property type="entry name" value="Transferase(Phosphotransferase) domain 1"/>
    <property type="match status" value="1"/>
</dbReference>
<dbReference type="RefSeq" id="XP_055871769.1">
    <property type="nucleotide sequence ID" value="XM_056015794.1"/>
</dbReference>
<evidence type="ECO:0000256" key="12">
    <source>
        <dbReference type="SAM" id="MobiDB-lite"/>
    </source>
</evidence>
<dbReference type="GO" id="GO:0005524">
    <property type="term" value="F:ATP binding"/>
    <property type="evidence" value="ECO:0007669"/>
    <property type="project" value="UniProtKB-UniRule"/>
</dbReference>
<dbReference type="InterPro" id="IPR018935">
    <property type="entry name" value="RIO_kinase_CS"/>
</dbReference>
<keyword evidence="4 11" id="KW-0479">Metal-binding</keyword>
<dbReference type="InterPro" id="IPR017406">
    <property type="entry name" value="Ser/Thr_kinase_Rio3"/>
</dbReference>
<dbReference type="GO" id="GO:0004674">
    <property type="term" value="F:protein serine/threonine kinase activity"/>
    <property type="evidence" value="ECO:0007669"/>
    <property type="project" value="UniProtKB-UniRule"/>
</dbReference>
<dbReference type="InterPro" id="IPR011009">
    <property type="entry name" value="Kinase-like_dom_sf"/>
</dbReference>
<feature type="compositionally biased region" description="Acidic residues" evidence="12">
    <location>
        <begin position="535"/>
        <end position="552"/>
    </location>
</feature>
<comment type="cofactor">
    <cofactor evidence="11">
        <name>Mg(2+)</name>
        <dbReference type="ChEBI" id="CHEBI:18420"/>
    </cofactor>
</comment>
<evidence type="ECO:0000256" key="10">
    <source>
        <dbReference type="ARBA" id="ARBA00048679"/>
    </source>
</evidence>
<evidence type="ECO:0000256" key="9">
    <source>
        <dbReference type="ARBA" id="ARBA00047899"/>
    </source>
</evidence>
<dbReference type="RefSeq" id="XP_055871768.1">
    <property type="nucleotide sequence ID" value="XM_056015793.1"/>
</dbReference>
<evidence type="ECO:0000256" key="1">
    <source>
        <dbReference type="ARBA" id="ARBA00009196"/>
    </source>
</evidence>
<dbReference type="SUPFAM" id="SSF56112">
    <property type="entry name" value="Protein kinase-like (PK-like)"/>
    <property type="match status" value="1"/>
</dbReference>
<organism evidence="14 16">
    <name type="scientific">Biomphalaria glabrata</name>
    <name type="common">Bloodfluke planorb</name>
    <name type="synonym">Freshwater snail</name>
    <dbReference type="NCBI Taxonomy" id="6526"/>
    <lineage>
        <taxon>Eukaryota</taxon>
        <taxon>Metazoa</taxon>
        <taxon>Spiralia</taxon>
        <taxon>Lophotrochozoa</taxon>
        <taxon>Mollusca</taxon>
        <taxon>Gastropoda</taxon>
        <taxon>Heterobranchia</taxon>
        <taxon>Euthyneura</taxon>
        <taxon>Panpulmonata</taxon>
        <taxon>Hygrophila</taxon>
        <taxon>Lymnaeoidea</taxon>
        <taxon>Planorbidae</taxon>
        <taxon>Biomphalaria</taxon>
    </lineage>
</organism>
<protein>
    <recommendedName>
        <fullName evidence="11">Serine/threonine-protein kinase RIO3</fullName>
        <ecNumber evidence="11">2.7.11.1</ecNumber>
    </recommendedName>
</protein>
<keyword evidence="2 11" id="KW-0723">Serine/threonine-protein kinase</keyword>
<proteinExistence type="inferred from homology"/>
<evidence type="ECO:0000256" key="2">
    <source>
        <dbReference type="ARBA" id="ARBA00022527"/>
    </source>
</evidence>
<keyword evidence="8 11" id="KW-0460">Magnesium</keyword>
<feature type="compositionally biased region" description="Polar residues" evidence="12">
    <location>
        <begin position="562"/>
        <end position="583"/>
    </location>
</feature>